<evidence type="ECO:0000256" key="1">
    <source>
        <dbReference type="SAM" id="MobiDB-lite"/>
    </source>
</evidence>
<feature type="compositionally biased region" description="Polar residues" evidence="1">
    <location>
        <begin position="1"/>
        <end position="12"/>
    </location>
</feature>
<dbReference type="AlphaFoldDB" id="A0AA88PBP4"/>
<proteinExistence type="predicted"/>
<keyword evidence="3" id="KW-1185">Reference proteome</keyword>
<dbReference type="EMBL" id="JAUYZG010000020">
    <property type="protein sequence ID" value="KAK2876236.1"/>
    <property type="molecule type" value="Genomic_DNA"/>
</dbReference>
<dbReference type="Proteomes" id="UP001187343">
    <property type="component" value="Unassembled WGS sequence"/>
</dbReference>
<feature type="region of interest" description="Disordered" evidence="1">
    <location>
        <begin position="1"/>
        <end position="59"/>
    </location>
</feature>
<organism evidence="2 3">
    <name type="scientific">Cirrhinus molitorella</name>
    <name type="common">mud carp</name>
    <dbReference type="NCBI Taxonomy" id="172907"/>
    <lineage>
        <taxon>Eukaryota</taxon>
        <taxon>Metazoa</taxon>
        <taxon>Chordata</taxon>
        <taxon>Craniata</taxon>
        <taxon>Vertebrata</taxon>
        <taxon>Euteleostomi</taxon>
        <taxon>Actinopterygii</taxon>
        <taxon>Neopterygii</taxon>
        <taxon>Teleostei</taxon>
        <taxon>Ostariophysi</taxon>
        <taxon>Cypriniformes</taxon>
        <taxon>Cyprinidae</taxon>
        <taxon>Labeoninae</taxon>
        <taxon>Labeonini</taxon>
        <taxon>Cirrhinus</taxon>
    </lineage>
</organism>
<protein>
    <submittedName>
        <fullName evidence="2">Uncharacterized protein</fullName>
    </submittedName>
</protein>
<evidence type="ECO:0000313" key="3">
    <source>
        <dbReference type="Proteomes" id="UP001187343"/>
    </source>
</evidence>
<reference evidence="2" key="1">
    <citation type="submission" date="2023-08" db="EMBL/GenBank/DDBJ databases">
        <title>Chromosome-level Genome Assembly of mud carp (Cirrhinus molitorella).</title>
        <authorList>
            <person name="Liu H."/>
        </authorList>
    </citation>
    <scope>NUCLEOTIDE SEQUENCE</scope>
    <source>
        <strain evidence="2">Prfri</strain>
        <tissue evidence="2">Muscle</tissue>
    </source>
</reference>
<comment type="caution">
    <text evidence="2">The sequence shown here is derived from an EMBL/GenBank/DDBJ whole genome shotgun (WGS) entry which is preliminary data.</text>
</comment>
<name>A0AA88PBP4_9TELE</name>
<sequence>MDELSDLQTNPTIGGVCVRSPSPHQHLIQNAKPPPQPIPLHTLSSRSPESHSAGGPEEVFKFQVQRVAGRASRV</sequence>
<accession>A0AA88PBP4</accession>
<gene>
    <name evidence="2" type="ORF">Q8A67_020332</name>
</gene>
<evidence type="ECO:0000313" key="2">
    <source>
        <dbReference type="EMBL" id="KAK2876236.1"/>
    </source>
</evidence>